<evidence type="ECO:0000313" key="3">
    <source>
        <dbReference type="Proteomes" id="UP000247702"/>
    </source>
</evidence>
<feature type="domain" description="Tc1-like transposase DDE" evidence="1">
    <location>
        <begin position="142"/>
        <end position="282"/>
    </location>
</feature>
<dbReference type="Gene3D" id="3.30.420.10">
    <property type="entry name" value="Ribonuclease H-like superfamily/Ribonuclease H"/>
    <property type="match status" value="1"/>
</dbReference>
<proteinExistence type="predicted"/>
<dbReference type="SUPFAM" id="SSF46689">
    <property type="entry name" value="Homeodomain-like"/>
    <property type="match status" value="1"/>
</dbReference>
<dbReference type="InterPro" id="IPR036397">
    <property type="entry name" value="RNaseH_sf"/>
</dbReference>
<evidence type="ECO:0000313" key="2">
    <source>
        <dbReference type="EMBL" id="GBB85247.1"/>
    </source>
</evidence>
<dbReference type="InterPro" id="IPR009057">
    <property type="entry name" value="Homeodomain-like_sf"/>
</dbReference>
<dbReference type="EMBL" id="BEXD01000203">
    <property type="protein sequence ID" value="GBB85247.1"/>
    <property type="molecule type" value="Genomic_DNA"/>
</dbReference>
<dbReference type="InterPro" id="IPR038717">
    <property type="entry name" value="Tc1-like_DDE_dom"/>
</dbReference>
<dbReference type="SUPFAM" id="SSF53098">
    <property type="entry name" value="Ribonuclease H-like"/>
    <property type="match status" value="1"/>
</dbReference>
<dbReference type="PANTHER" id="PTHR46564">
    <property type="entry name" value="TRANSPOSASE"/>
    <property type="match status" value="1"/>
</dbReference>
<organism evidence="2 3">
    <name type="scientific">Rhizophagus clarus</name>
    <dbReference type="NCBI Taxonomy" id="94130"/>
    <lineage>
        <taxon>Eukaryota</taxon>
        <taxon>Fungi</taxon>
        <taxon>Fungi incertae sedis</taxon>
        <taxon>Mucoromycota</taxon>
        <taxon>Glomeromycotina</taxon>
        <taxon>Glomeromycetes</taxon>
        <taxon>Glomerales</taxon>
        <taxon>Glomeraceae</taxon>
        <taxon>Rhizophagus</taxon>
    </lineage>
</organism>
<dbReference type="Pfam" id="PF13358">
    <property type="entry name" value="DDE_3"/>
    <property type="match status" value="1"/>
</dbReference>
<dbReference type="Proteomes" id="UP000247702">
    <property type="component" value="Unassembled WGS sequence"/>
</dbReference>
<keyword evidence="3" id="KW-1185">Reference proteome</keyword>
<dbReference type="AlphaFoldDB" id="A0A2Z6Q5E4"/>
<dbReference type="PANTHER" id="PTHR46564:SF1">
    <property type="entry name" value="TRANSPOSASE"/>
    <property type="match status" value="1"/>
</dbReference>
<reference evidence="2 3" key="1">
    <citation type="submission" date="2017-11" db="EMBL/GenBank/DDBJ databases">
        <title>The genome of Rhizophagus clarus HR1 reveals common genetic basis of auxotrophy among arbuscular mycorrhizal fungi.</title>
        <authorList>
            <person name="Kobayashi Y."/>
        </authorList>
    </citation>
    <scope>NUCLEOTIDE SEQUENCE [LARGE SCALE GENOMIC DNA]</scope>
    <source>
        <strain evidence="2 3">HR1</strain>
    </source>
</reference>
<protein>
    <recommendedName>
        <fullName evidence="1">Tc1-like transposase DDE domain-containing protein</fullName>
    </recommendedName>
</protein>
<dbReference type="InterPro" id="IPR047655">
    <property type="entry name" value="Transpos_IS630-like"/>
</dbReference>
<dbReference type="GO" id="GO:0003676">
    <property type="term" value="F:nucleic acid binding"/>
    <property type="evidence" value="ECO:0007669"/>
    <property type="project" value="InterPro"/>
</dbReference>
<dbReference type="STRING" id="94130.A0A2Z6Q5E4"/>
<accession>A0A2Z6Q5E4</accession>
<gene>
    <name evidence="2" type="ORF">RclHR1_11800003</name>
</gene>
<dbReference type="InterPro" id="IPR012337">
    <property type="entry name" value="RNaseH-like_sf"/>
</dbReference>
<comment type="caution">
    <text evidence="2">The sequence shown here is derived from an EMBL/GenBank/DDBJ whole genome shotgun (WGS) entry which is preliminary data.</text>
</comment>
<name>A0A2Z6Q5E4_9GLOM</name>
<dbReference type="NCBIfam" id="NF033545">
    <property type="entry name" value="transpos_IS630"/>
    <property type="match status" value="1"/>
</dbReference>
<evidence type="ECO:0000259" key="1">
    <source>
        <dbReference type="Pfam" id="PF13358"/>
    </source>
</evidence>
<sequence length="315" mass="36445">MPKKLGDDLLWRIIYLNHAGKSSEQIASLLFISKSIIVKTLANYTKWNHIRKSSIKQQGRRKLLNYGEMKVIQEIIQEKPDSYLDELVKEIENRINKTISTSTLSRYLDHCGITRKKLTKLAREKNELLFISKIGSQYRPDQLIFIDESSKDERTLNRSYGYSNRGCKLQHNVIFLRGKRYTILPALSLDGYIAVDIIEGSCNKERFKDFILSKIPQMYPFPGPNSVLIMDNAKIHHNNDFINIVQELGGKVEFLPPYSPDLNPIETSFSVIKSWIKRHRDFMKNFDDPIHALMLACAQITLSEAMGFFSCSIYM</sequence>